<evidence type="ECO:0000256" key="1">
    <source>
        <dbReference type="ARBA" id="ARBA00003784"/>
    </source>
</evidence>
<dbReference type="Pfam" id="PF00306">
    <property type="entry name" value="ATP-synt_ab_C"/>
    <property type="match status" value="1"/>
</dbReference>
<evidence type="ECO:0000256" key="13">
    <source>
        <dbReference type="ARBA" id="ARBA00023310"/>
    </source>
</evidence>
<comment type="catalytic activity">
    <reaction evidence="16">
        <text>ATP + H2O + 4 H(+)(in) = ADP + phosphate + 5 H(+)(out)</text>
        <dbReference type="Rhea" id="RHEA:57720"/>
        <dbReference type="ChEBI" id="CHEBI:15377"/>
        <dbReference type="ChEBI" id="CHEBI:15378"/>
        <dbReference type="ChEBI" id="CHEBI:30616"/>
        <dbReference type="ChEBI" id="CHEBI:43474"/>
        <dbReference type="ChEBI" id="CHEBI:456216"/>
        <dbReference type="EC" id="7.1.2.2"/>
    </reaction>
</comment>
<feature type="domain" description="ATP synthase alpha subunit C-terminal" evidence="18">
    <location>
        <begin position="382"/>
        <end position="507"/>
    </location>
</feature>
<dbReference type="AlphaFoldDB" id="A0A327WX46"/>
<evidence type="ECO:0000256" key="6">
    <source>
        <dbReference type="ARBA" id="ARBA00022741"/>
    </source>
</evidence>
<evidence type="ECO:0000256" key="10">
    <source>
        <dbReference type="ARBA" id="ARBA00023065"/>
    </source>
</evidence>
<dbReference type="OrthoDB" id="9803053at2"/>
<dbReference type="InterPro" id="IPR005294">
    <property type="entry name" value="ATP_synth_F1_asu"/>
</dbReference>
<name>A0A327WX46_9GAMM</name>
<dbReference type="CDD" id="cd18116">
    <property type="entry name" value="ATP-synt_F1_alpha_N"/>
    <property type="match status" value="1"/>
</dbReference>
<gene>
    <name evidence="16 21" type="primary">atpA</name>
    <name evidence="20" type="ORF">B0I24_106133</name>
    <name evidence="21" type="ORF">CWE07_08375</name>
</gene>
<feature type="binding site" evidence="16">
    <location>
        <begin position="169"/>
        <end position="176"/>
    </location>
    <ligand>
        <name>ATP</name>
        <dbReference type="ChEBI" id="CHEBI:30616"/>
    </ligand>
</feature>
<comment type="subunit">
    <text evidence="15">F-type ATPases have 2 components, CF(1) - the catalytic core - and CF(0) - the membrane proton channel. CF(1) has five subunits: alpha(3), beta(3), gamma(1), delta(1), epsilon(1). CF(0) has four main subunits: a(1), b(1), b'(1) and c(9-12).</text>
</comment>
<dbReference type="Gene3D" id="3.40.50.300">
    <property type="entry name" value="P-loop containing nucleotide triphosphate hydrolases"/>
    <property type="match status" value="1"/>
</dbReference>
<keyword evidence="7 16" id="KW-0375">Hydrogen ion transport</keyword>
<evidence type="ECO:0000259" key="18">
    <source>
        <dbReference type="Pfam" id="PF00306"/>
    </source>
</evidence>
<comment type="subcellular location">
    <subcellularLocation>
        <location evidence="16">Cell membrane</location>
        <topology evidence="16">Peripheral membrane protein</topology>
    </subcellularLocation>
    <subcellularLocation>
        <location evidence="2">Membrane</location>
        <topology evidence="2">Peripheral membrane protein</topology>
    </subcellularLocation>
</comment>
<dbReference type="FunFam" id="1.20.150.20:FF:000001">
    <property type="entry name" value="ATP synthase subunit alpha"/>
    <property type="match status" value="1"/>
</dbReference>
<dbReference type="FunFam" id="2.40.30.20:FF:000001">
    <property type="entry name" value="ATP synthase subunit alpha"/>
    <property type="match status" value="1"/>
</dbReference>
<dbReference type="NCBIfam" id="TIGR00962">
    <property type="entry name" value="atpA"/>
    <property type="match status" value="1"/>
</dbReference>
<keyword evidence="9 16" id="KW-1278">Translocase</keyword>
<dbReference type="SUPFAM" id="SSF47917">
    <property type="entry name" value="C-terminal domain of alpha and beta subunits of F1 ATP synthase"/>
    <property type="match status" value="1"/>
</dbReference>
<dbReference type="InterPro" id="IPR027417">
    <property type="entry name" value="P-loop_NTPase"/>
</dbReference>
<dbReference type="PANTHER" id="PTHR48082:SF2">
    <property type="entry name" value="ATP SYNTHASE SUBUNIT ALPHA, MITOCHONDRIAL"/>
    <property type="match status" value="1"/>
</dbReference>
<dbReference type="InterPro" id="IPR000793">
    <property type="entry name" value="ATP_synth_asu_C"/>
</dbReference>
<comment type="function">
    <text evidence="1 16">Produces ATP from ADP in the presence of a proton gradient across the membrane. The alpha chain is a regulatory subunit.</text>
</comment>
<reference evidence="20 22" key="2">
    <citation type="submission" date="2018-06" db="EMBL/GenBank/DDBJ databases">
        <title>Genomic Encyclopedia of Type Strains, Phase III (KMG-III): the genomes of soil and plant-associated and newly described type strains.</title>
        <authorList>
            <person name="Whitman W."/>
        </authorList>
    </citation>
    <scope>NUCLEOTIDE SEQUENCE [LARGE SCALE GENOMIC DNA]</scope>
    <source>
        <strain evidence="20 22">CGMCC 1.15366</strain>
    </source>
</reference>
<evidence type="ECO:0000256" key="15">
    <source>
        <dbReference type="ARBA" id="ARBA00026013"/>
    </source>
</evidence>
<keyword evidence="11 16" id="KW-0472">Membrane</keyword>
<keyword evidence="23" id="KW-1185">Reference proteome</keyword>
<feature type="site" description="Required for activity" evidence="16">
    <location>
        <position position="373"/>
    </location>
</feature>
<evidence type="ECO:0000256" key="4">
    <source>
        <dbReference type="ARBA" id="ARBA00022475"/>
    </source>
</evidence>
<accession>A0A327WX46</accession>
<comment type="similarity">
    <text evidence="14">Belongs to the ATPase alpha/beta chains family. T3SS ATPase subfamily.</text>
</comment>
<dbReference type="SUPFAM" id="SSF50615">
    <property type="entry name" value="N-terminal domain of alpha and beta subunits of F1 ATP synthase"/>
    <property type="match status" value="1"/>
</dbReference>
<dbReference type="Gene3D" id="2.40.30.20">
    <property type="match status" value="1"/>
</dbReference>
<dbReference type="EC" id="7.1.2.2" evidence="16"/>
<feature type="domain" description="ATPase F1/V1/A1 complex alpha/beta subunit N-terminal" evidence="19">
    <location>
        <begin position="29"/>
        <end position="92"/>
    </location>
</feature>
<dbReference type="Proteomes" id="UP000249203">
    <property type="component" value="Unassembled WGS sequence"/>
</dbReference>
<keyword evidence="13 16" id="KW-0066">ATP synthesis</keyword>
<evidence type="ECO:0000256" key="2">
    <source>
        <dbReference type="ARBA" id="ARBA00004170"/>
    </source>
</evidence>
<evidence type="ECO:0000256" key="9">
    <source>
        <dbReference type="ARBA" id="ARBA00022967"/>
    </source>
</evidence>
<reference evidence="21 23" key="1">
    <citation type="journal article" date="2018" name="Front. Microbiol.">
        <title>Genome-Based Analysis Reveals the Taxonomy and Diversity of the Family Idiomarinaceae.</title>
        <authorList>
            <person name="Liu Y."/>
            <person name="Lai Q."/>
            <person name="Shao Z."/>
        </authorList>
    </citation>
    <scope>NUCLEOTIDE SEQUENCE [LARGE SCALE GENOMIC DNA]</scope>
    <source>
        <strain evidence="21 23">CF12-14</strain>
    </source>
</reference>
<dbReference type="CDD" id="cd01132">
    <property type="entry name" value="F1-ATPase_alpha_CD"/>
    <property type="match status" value="1"/>
</dbReference>
<dbReference type="NCBIfam" id="NF009884">
    <property type="entry name" value="PRK13343.1"/>
    <property type="match status" value="1"/>
</dbReference>
<evidence type="ECO:0000256" key="12">
    <source>
        <dbReference type="ARBA" id="ARBA00023196"/>
    </source>
</evidence>
<evidence type="ECO:0000256" key="3">
    <source>
        <dbReference type="ARBA" id="ARBA00022448"/>
    </source>
</evidence>
<dbReference type="SUPFAM" id="SSF52540">
    <property type="entry name" value="P-loop containing nucleoside triphosphate hydrolases"/>
    <property type="match status" value="1"/>
</dbReference>
<evidence type="ECO:0000256" key="7">
    <source>
        <dbReference type="ARBA" id="ARBA00022781"/>
    </source>
</evidence>
<keyword evidence="4 16" id="KW-1003">Cell membrane</keyword>
<dbReference type="Gene3D" id="1.20.150.20">
    <property type="entry name" value="ATP synthase alpha/beta chain, C-terminal domain"/>
    <property type="match status" value="1"/>
</dbReference>
<comment type="caution">
    <text evidence="20">The sequence shown here is derived from an EMBL/GenBank/DDBJ whole genome shotgun (WGS) entry which is preliminary data.</text>
</comment>
<dbReference type="PANTHER" id="PTHR48082">
    <property type="entry name" value="ATP SYNTHASE SUBUNIT ALPHA, MITOCHONDRIAL"/>
    <property type="match status" value="1"/>
</dbReference>
<dbReference type="InterPro" id="IPR033732">
    <property type="entry name" value="ATP_synth_F1_a_nt-bd_dom"/>
</dbReference>
<dbReference type="GO" id="GO:0005886">
    <property type="term" value="C:plasma membrane"/>
    <property type="evidence" value="ECO:0007669"/>
    <property type="project" value="UniProtKB-SubCell"/>
</dbReference>
<dbReference type="HAMAP" id="MF_01346">
    <property type="entry name" value="ATP_synth_alpha_bact"/>
    <property type="match status" value="1"/>
</dbReference>
<dbReference type="InterPro" id="IPR000194">
    <property type="entry name" value="ATPase_F1/V1/A1_a/bsu_nucl-bd"/>
</dbReference>
<dbReference type="InterPro" id="IPR020003">
    <property type="entry name" value="ATPase_a/bsu_AS"/>
</dbReference>
<dbReference type="Pfam" id="PF02874">
    <property type="entry name" value="ATP-synt_ab_N"/>
    <property type="match status" value="1"/>
</dbReference>
<dbReference type="EMBL" id="QLMD01000006">
    <property type="protein sequence ID" value="RAJ97070.1"/>
    <property type="molecule type" value="Genomic_DNA"/>
</dbReference>
<dbReference type="PROSITE" id="PS00152">
    <property type="entry name" value="ATPASE_ALPHA_BETA"/>
    <property type="match status" value="1"/>
</dbReference>
<evidence type="ECO:0000313" key="23">
    <source>
        <dbReference type="Proteomes" id="UP000287865"/>
    </source>
</evidence>
<dbReference type="GO" id="GO:0043531">
    <property type="term" value="F:ADP binding"/>
    <property type="evidence" value="ECO:0007669"/>
    <property type="project" value="TreeGrafter"/>
</dbReference>
<organism evidence="20 22">
    <name type="scientific">Aliidiomarina maris</name>
    <dbReference type="NCBI Taxonomy" id="531312"/>
    <lineage>
        <taxon>Bacteria</taxon>
        <taxon>Pseudomonadati</taxon>
        <taxon>Pseudomonadota</taxon>
        <taxon>Gammaproteobacteria</taxon>
        <taxon>Alteromonadales</taxon>
        <taxon>Idiomarinaceae</taxon>
        <taxon>Aliidiomarina</taxon>
    </lineage>
</organism>
<evidence type="ECO:0000259" key="19">
    <source>
        <dbReference type="Pfam" id="PF02874"/>
    </source>
</evidence>
<keyword evidence="6 16" id="KW-0547">Nucleotide-binding</keyword>
<dbReference type="Pfam" id="PF00006">
    <property type="entry name" value="ATP-synt_ab"/>
    <property type="match status" value="1"/>
</dbReference>
<dbReference type="GO" id="GO:0045259">
    <property type="term" value="C:proton-transporting ATP synthase complex"/>
    <property type="evidence" value="ECO:0007669"/>
    <property type="project" value="UniProtKB-KW"/>
</dbReference>
<dbReference type="CDD" id="cd18113">
    <property type="entry name" value="ATP-synt_F1_alpha_C"/>
    <property type="match status" value="1"/>
</dbReference>
<evidence type="ECO:0000313" key="20">
    <source>
        <dbReference type="EMBL" id="RAJ97070.1"/>
    </source>
</evidence>
<dbReference type="InterPro" id="IPR004100">
    <property type="entry name" value="ATPase_F1/V1/A1_a/bsu_N"/>
</dbReference>
<dbReference type="FunFam" id="3.40.50.300:FF:000002">
    <property type="entry name" value="ATP synthase subunit alpha"/>
    <property type="match status" value="1"/>
</dbReference>
<evidence type="ECO:0000256" key="5">
    <source>
        <dbReference type="ARBA" id="ARBA00022519"/>
    </source>
</evidence>
<keyword evidence="5" id="KW-0997">Cell inner membrane</keyword>
<keyword evidence="10 16" id="KW-0406">Ion transport</keyword>
<dbReference type="GO" id="GO:0005524">
    <property type="term" value="F:ATP binding"/>
    <property type="evidence" value="ECO:0007669"/>
    <property type="project" value="UniProtKB-UniRule"/>
</dbReference>
<keyword evidence="8 16" id="KW-0067">ATP-binding</keyword>
<evidence type="ECO:0000256" key="14">
    <source>
        <dbReference type="ARBA" id="ARBA00024342"/>
    </source>
</evidence>
<dbReference type="Proteomes" id="UP000287865">
    <property type="component" value="Unassembled WGS sequence"/>
</dbReference>
<keyword evidence="12 16" id="KW-0139">CF(1)</keyword>
<evidence type="ECO:0000256" key="11">
    <source>
        <dbReference type="ARBA" id="ARBA00023136"/>
    </source>
</evidence>
<keyword evidence="3 16" id="KW-0813">Transport</keyword>
<dbReference type="InterPro" id="IPR036121">
    <property type="entry name" value="ATPase_F1/V1/A1_a/bsu_N_sf"/>
</dbReference>
<dbReference type="InterPro" id="IPR038376">
    <property type="entry name" value="ATP_synth_asu_C_sf"/>
</dbReference>
<sequence length="513" mass="55361">MQLNSNEIADLIKKRIDQFEVVSEARNEGTIIANTDGIIRINGLADCMQGEMIELPGNRYAIALNLERDSVGAVVMGPYADLQEGTKVKSTGRVLEVPVGEALLGRVVNTLGAPIDGKGAIDAARFEPVEKIAPGVIERQAVDQPIQTGYKSIDAMIPIGRGQRELIIGDRQTGKTAIAIDAIINQKGTGVKCVYVAIGQKASTIANVVRKLEEHGALAHTIIVAASASESAALQYLAPYSGCTMGEFFRDRGEDALIIYDDLSKQAVAYRQISLLLRRPPGREAFPGDVFYLHSRLLERAARINEAEVERLTNGEVKGKTGSLTALPIIETQAGDVSAFVPTNVISITDGQIFLESDLFNAGIRPAVNAGISVSRIGGAAQTKIIKKLGGGIRLALAQYRELAAFAQFASDLDAATREQLEHGQRVTELMKQNQYKPMSVADMAVSIYAAEKGHLKGIEISKVLPFEAALIDFMNSEYAELMATINTTGNYNDDIDKQLGAAIEKFKTTQTW</sequence>
<evidence type="ECO:0000256" key="8">
    <source>
        <dbReference type="ARBA" id="ARBA00022840"/>
    </source>
</evidence>
<evidence type="ECO:0000313" key="21">
    <source>
        <dbReference type="EMBL" id="RUO24672.1"/>
    </source>
</evidence>
<proteinExistence type="inferred from homology"/>
<evidence type="ECO:0000256" key="16">
    <source>
        <dbReference type="HAMAP-Rule" id="MF_01346"/>
    </source>
</evidence>
<protein>
    <recommendedName>
        <fullName evidence="16">ATP synthase subunit alpha</fullName>
        <ecNumber evidence="16">7.1.2.2</ecNumber>
    </recommendedName>
    <alternativeName>
        <fullName evidence="16">ATP synthase F1 sector subunit alpha</fullName>
    </alternativeName>
    <alternativeName>
        <fullName evidence="16">F-ATPase subunit alpha</fullName>
    </alternativeName>
</protein>
<dbReference type="EMBL" id="PIPK01000006">
    <property type="protein sequence ID" value="RUO24672.1"/>
    <property type="molecule type" value="Genomic_DNA"/>
</dbReference>
<dbReference type="RefSeq" id="WP_111569434.1">
    <property type="nucleotide sequence ID" value="NZ_PIPK01000006.1"/>
</dbReference>
<dbReference type="InterPro" id="IPR023366">
    <property type="entry name" value="ATP_synth_asu-like_sf"/>
</dbReference>
<evidence type="ECO:0000259" key="17">
    <source>
        <dbReference type="Pfam" id="PF00006"/>
    </source>
</evidence>
<feature type="domain" description="ATPase F1/V1/A1 complex alpha/beta subunit nucleotide-binding" evidence="17">
    <location>
        <begin position="149"/>
        <end position="375"/>
    </location>
</feature>
<dbReference type="GO" id="GO:0046933">
    <property type="term" value="F:proton-transporting ATP synthase activity, rotational mechanism"/>
    <property type="evidence" value="ECO:0007669"/>
    <property type="project" value="UniProtKB-UniRule"/>
</dbReference>
<evidence type="ECO:0000313" key="22">
    <source>
        <dbReference type="Proteomes" id="UP000249203"/>
    </source>
</evidence>